<comment type="subcellular location">
    <subcellularLocation>
        <location evidence="1 7">Cytoplasm</location>
    </subcellularLocation>
</comment>
<feature type="binding site" evidence="11">
    <location>
        <position position="130"/>
    </location>
    <ligand>
        <name>Mg(2+)</name>
        <dbReference type="ChEBI" id="CHEBI:18420"/>
    </ligand>
</feature>
<feature type="binding site" evidence="11">
    <location>
        <position position="14"/>
    </location>
    <ligand>
        <name>Mg(2+)</name>
        <dbReference type="ChEBI" id="CHEBI:18420"/>
    </ligand>
</feature>
<name>A0A7Z2NVL1_9SPHN</name>
<comment type="similarity">
    <text evidence="7">Belongs to the gmhB family.</text>
</comment>
<feature type="binding site" evidence="11">
    <location>
        <position position="12"/>
    </location>
    <ligand>
        <name>Mg(2+)</name>
        <dbReference type="ChEBI" id="CHEBI:18420"/>
    </ligand>
</feature>
<feature type="binding site" evidence="9">
    <location>
        <position position="131"/>
    </location>
    <ligand>
        <name>substrate</name>
    </ligand>
</feature>
<proteinExistence type="inferred from homology"/>
<keyword evidence="11" id="KW-0460">Magnesium</keyword>
<evidence type="ECO:0000256" key="9">
    <source>
        <dbReference type="PIRSR" id="PIRSR004682-2"/>
    </source>
</evidence>
<dbReference type="InterPro" id="IPR006549">
    <property type="entry name" value="HAD-SF_hydro_IIIA"/>
</dbReference>
<keyword evidence="11" id="KW-0862">Zinc</keyword>
<dbReference type="SUPFAM" id="SSF56784">
    <property type="entry name" value="HAD-like"/>
    <property type="match status" value="1"/>
</dbReference>
<feature type="binding site" evidence="9">
    <location>
        <begin position="20"/>
        <end position="23"/>
    </location>
    <ligand>
        <name>substrate</name>
    </ligand>
</feature>
<feature type="active site" description="Nucleophile" evidence="8">
    <location>
        <position position="12"/>
    </location>
</feature>
<dbReference type="NCBIfam" id="TIGR01656">
    <property type="entry name" value="Histidinol-ppas"/>
    <property type="match status" value="1"/>
</dbReference>
<feature type="binding site" evidence="11">
    <location>
        <position position="95"/>
    </location>
    <ligand>
        <name>Zn(2+)</name>
        <dbReference type="ChEBI" id="CHEBI:29105"/>
    </ligand>
</feature>
<evidence type="ECO:0000256" key="4">
    <source>
        <dbReference type="ARBA" id="ARBA00022801"/>
    </source>
</evidence>
<feature type="binding site" evidence="9">
    <location>
        <begin position="12"/>
        <end position="14"/>
    </location>
    <ligand>
        <name>substrate</name>
    </ligand>
</feature>
<dbReference type="InterPro" id="IPR036412">
    <property type="entry name" value="HAD-like_sf"/>
</dbReference>
<accession>A0A7Z2NVL1</accession>
<feature type="active site" description="Proton donor" evidence="8">
    <location>
        <position position="14"/>
    </location>
</feature>
<feature type="binding site" evidence="11">
    <location>
        <position position="131"/>
    </location>
    <ligand>
        <name>Mg(2+)</name>
        <dbReference type="ChEBI" id="CHEBI:18420"/>
    </ligand>
</feature>
<evidence type="ECO:0000256" key="2">
    <source>
        <dbReference type="ARBA" id="ARBA00022490"/>
    </source>
</evidence>
<keyword evidence="2 7" id="KW-0963">Cytoplasm</keyword>
<comment type="cofactor">
    <cofactor evidence="11">
        <name>Mg(2+)</name>
        <dbReference type="ChEBI" id="CHEBI:18420"/>
    </cofactor>
</comment>
<dbReference type="GO" id="GO:0016791">
    <property type="term" value="F:phosphatase activity"/>
    <property type="evidence" value="ECO:0007669"/>
    <property type="project" value="InterPro"/>
</dbReference>
<dbReference type="CDD" id="cd07503">
    <property type="entry name" value="HAD_HisB-N"/>
    <property type="match status" value="1"/>
</dbReference>
<reference evidence="12 13" key="1">
    <citation type="submission" date="2020-01" db="EMBL/GenBank/DDBJ databases">
        <title>Sphingomonas sp. C33 whole genome sequece.</title>
        <authorList>
            <person name="Park C."/>
        </authorList>
    </citation>
    <scope>NUCLEOTIDE SEQUENCE [LARGE SCALE GENOMIC DNA]</scope>
    <source>
        <strain evidence="12 13">C33</strain>
    </source>
</reference>
<evidence type="ECO:0000256" key="8">
    <source>
        <dbReference type="PIRSR" id="PIRSR004682-1"/>
    </source>
</evidence>
<dbReference type="GO" id="GO:0046872">
    <property type="term" value="F:metal ion binding"/>
    <property type="evidence" value="ECO:0007669"/>
    <property type="project" value="UniProtKB-KW"/>
</dbReference>
<keyword evidence="4 7" id="KW-0378">Hydrolase</keyword>
<feature type="site" description="Contributes to substrate recognition" evidence="10">
    <location>
        <position position="104"/>
    </location>
</feature>
<keyword evidence="13" id="KW-1185">Reference proteome</keyword>
<comment type="cofactor">
    <cofactor evidence="11">
        <name>Zn(2+)</name>
        <dbReference type="ChEBI" id="CHEBI:29105"/>
    </cofactor>
</comment>
<feature type="site" description="Stabilizes the phosphoryl group" evidence="10">
    <location>
        <position position="54"/>
    </location>
</feature>
<dbReference type="NCBIfam" id="TIGR01662">
    <property type="entry name" value="HAD-SF-IIIA"/>
    <property type="match status" value="1"/>
</dbReference>
<dbReference type="EMBL" id="CP047895">
    <property type="protein sequence ID" value="QHL90219.1"/>
    <property type="molecule type" value="Genomic_DNA"/>
</dbReference>
<sequence>MNSGPKRAAFLDRDGVINLDHGYIGRPEDFELCPGVPEALQRLRDNGFALIVVTNQSGIGRGYFAESDYQAVTQRMVSALAGHGLELAAVMHCPHTPDAGCTCRKPQPGLILSAAARLGIDLHRSAMFGDKTSDVTAGRAAGVGRCFFVGPAEQAPAGADGHGADLLSCVGLLLADQA</sequence>
<feature type="binding site" evidence="9">
    <location>
        <begin position="104"/>
        <end position="105"/>
    </location>
    <ligand>
        <name>substrate</name>
    </ligand>
</feature>
<dbReference type="KEGG" id="schy:GVO57_04430"/>
<dbReference type="PANTHER" id="PTHR42891:SF1">
    <property type="entry name" value="D-GLYCERO-BETA-D-MANNO-HEPTOSE-1,7-BISPHOSPHATE 7-PHOSPHATASE"/>
    <property type="match status" value="1"/>
</dbReference>
<dbReference type="Pfam" id="PF00702">
    <property type="entry name" value="Hydrolase"/>
    <property type="match status" value="1"/>
</dbReference>
<dbReference type="Proteomes" id="UP000464468">
    <property type="component" value="Chromosome"/>
</dbReference>
<organism evidence="12 13">
    <name type="scientific">Sphingomonas changnyeongensis</name>
    <dbReference type="NCBI Taxonomy" id="2698679"/>
    <lineage>
        <taxon>Bacteria</taxon>
        <taxon>Pseudomonadati</taxon>
        <taxon>Pseudomonadota</taxon>
        <taxon>Alphaproteobacteria</taxon>
        <taxon>Sphingomonadales</taxon>
        <taxon>Sphingomonadaceae</taxon>
        <taxon>Sphingomonas</taxon>
    </lineage>
</organism>
<feature type="binding site" evidence="11">
    <location>
        <position position="93"/>
    </location>
    <ligand>
        <name>Zn(2+)</name>
        <dbReference type="ChEBI" id="CHEBI:29105"/>
    </ligand>
</feature>
<evidence type="ECO:0000256" key="6">
    <source>
        <dbReference type="ARBA" id="ARBA00031828"/>
    </source>
</evidence>
<evidence type="ECO:0000256" key="11">
    <source>
        <dbReference type="PIRSR" id="PIRSR004682-4"/>
    </source>
</evidence>
<evidence type="ECO:0000256" key="7">
    <source>
        <dbReference type="PIRNR" id="PIRNR004682"/>
    </source>
</evidence>
<feature type="binding site" evidence="9">
    <location>
        <begin position="54"/>
        <end position="57"/>
    </location>
    <ligand>
        <name>substrate</name>
    </ligand>
</feature>
<dbReference type="PANTHER" id="PTHR42891">
    <property type="entry name" value="D-GLYCERO-BETA-D-MANNO-HEPTOSE-1,7-BISPHOSPHATE 7-PHOSPHATASE"/>
    <property type="match status" value="1"/>
</dbReference>
<protein>
    <recommendedName>
        <fullName evidence="6 7">D,D-heptose 1,7-bisphosphate phosphatase</fullName>
        <ecNumber evidence="7">3.1.3.-</ecNumber>
    </recommendedName>
</protein>
<dbReference type="Gene3D" id="3.40.50.1000">
    <property type="entry name" value="HAD superfamily/HAD-like"/>
    <property type="match status" value="1"/>
</dbReference>
<dbReference type="RefSeq" id="WP_160592147.1">
    <property type="nucleotide sequence ID" value="NZ_CP047895.1"/>
</dbReference>
<dbReference type="InterPro" id="IPR004446">
    <property type="entry name" value="Heptose_bisP_phosphatase"/>
</dbReference>
<feature type="binding site" evidence="11">
    <location>
        <position position="103"/>
    </location>
    <ligand>
        <name>Zn(2+)</name>
        <dbReference type="ChEBI" id="CHEBI:29105"/>
    </ligand>
</feature>
<dbReference type="GO" id="GO:0005975">
    <property type="term" value="P:carbohydrate metabolic process"/>
    <property type="evidence" value="ECO:0007669"/>
    <property type="project" value="InterPro"/>
</dbReference>
<dbReference type="EC" id="3.1.3.-" evidence="7"/>
<dbReference type="AlphaFoldDB" id="A0A7Z2NVL1"/>
<dbReference type="InterPro" id="IPR023214">
    <property type="entry name" value="HAD_sf"/>
</dbReference>
<evidence type="ECO:0000256" key="3">
    <source>
        <dbReference type="ARBA" id="ARBA00022723"/>
    </source>
</evidence>
<evidence type="ECO:0000313" key="13">
    <source>
        <dbReference type="Proteomes" id="UP000464468"/>
    </source>
</evidence>
<dbReference type="InterPro" id="IPR006543">
    <property type="entry name" value="Histidinol-phos"/>
</dbReference>
<gene>
    <name evidence="12" type="primary">gmhB</name>
    <name evidence="12" type="ORF">GVO57_04430</name>
</gene>
<evidence type="ECO:0000313" key="12">
    <source>
        <dbReference type="EMBL" id="QHL90219.1"/>
    </source>
</evidence>
<dbReference type="PIRSF" id="PIRSF004682">
    <property type="entry name" value="GmhB"/>
    <property type="match status" value="1"/>
</dbReference>
<evidence type="ECO:0000256" key="1">
    <source>
        <dbReference type="ARBA" id="ARBA00004496"/>
    </source>
</evidence>
<evidence type="ECO:0000256" key="10">
    <source>
        <dbReference type="PIRSR" id="PIRSR004682-3"/>
    </source>
</evidence>
<keyword evidence="5 7" id="KW-0119">Carbohydrate metabolism</keyword>
<keyword evidence="3 11" id="KW-0479">Metal-binding</keyword>
<feature type="binding site" evidence="11">
    <location>
        <position position="101"/>
    </location>
    <ligand>
        <name>Zn(2+)</name>
        <dbReference type="ChEBI" id="CHEBI:29105"/>
    </ligand>
</feature>
<feature type="site" description="Stabilizes the phosphoryl group" evidence="10">
    <location>
        <position position="105"/>
    </location>
</feature>
<dbReference type="NCBIfam" id="TIGR00213">
    <property type="entry name" value="GmhB_yaeD"/>
    <property type="match status" value="1"/>
</dbReference>
<dbReference type="GO" id="GO:0005737">
    <property type="term" value="C:cytoplasm"/>
    <property type="evidence" value="ECO:0007669"/>
    <property type="project" value="UniProtKB-SubCell"/>
</dbReference>
<evidence type="ECO:0000256" key="5">
    <source>
        <dbReference type="ARBA" id="ARBA00023277"/>
    </source>
</evidence>